<organism evidence="2 3">
    <name type="scientific">Falsibacillus pallidus</name>
    <dbReference type="NCBI Taxonomy" id="493781"/>
    <lineage>
        <taxon>Bacteria</taxon>
        <taxon>Bacillati</taxon>
        <taxon>Bacillota</taxon>
        <taxon>Bacilli</taxon>
        <taxon>Bacillales</taxon>
        <taxon>Bacillaceae</taxon>
        <taxon>Falsibacillus</taxon>
    </lineage>
</organism>
<feature type="chain" id="PRO_5016672372" description="Lipoprotein" evidence="1">
    <location>
        <begin position="27"/>
        <end position="89"/>
    </location>
</feature>
<keyword evidence="3" id="KW-1185">Reference proteome</keyword>
<protein>
    <recommendedName>
        <fullName evidence="4">Lipoprotein</fullName>
    </recommendedName>
</protein>
<keyword evidence="1" id="KW-0732">Signal</keyword>
<accession>A0A370GXP5</accession>
<reference evidence="2 3" key="1">
    <citation type="submission" date="2018-07" db="EMBL/GenBank/DDBJ databases">
        <title>Genomic Encyclopedia of Type Strains, Phase IV (KMG-IV): sequencing the most valuable type-strain genomes for metagenomic binning, comparative biology and taxonomic classification.</title>
        <authorList>
            <person name="Goeker M."/>
        </authorList>
    </citation>
    <scope>NUCLEOTIDE SEQUENCE [LARGE SCALE GENOMIC DNA]</scope>
    <source>
        <strain evidence="2 3">DSM 25281</strain>
    </source>
</reference>
<sequence length="89" mass="10171">MIKKHKLLICFSMLLSILFIFGCSNGSNKDHIPFKMIASEKTLPSNFRDIAFESKETPSYLYLVKKKLKTNLTIKKLGSNSPLKIKPPR</sequence>
<proteinExistence type="predicted"/>
<comment type="caution">
    <text evidence="2">The sequence shown here is derived from an EMBL/GenBank/DDBJ whole genome shotgun (WGS) entry which is preliminary data.</text>
</comment>
<feature type="signal peptide" evidence="1">
    <location>
        <begin position="1"/>
        <end position="26"/>
    </location>
</feature>
<evidence type="ECO:0000313" key="3">
    <source>
        <dbReference type="Proteomes" id="UP000255326"/>
    </source>
</evidence>
<gene>
    <name evidence="2" type="ORF">DFR59_101706</name>
</gene>
<evidence type="ECO:0008006" key="4">
    <source>
        <dbReference type="Google" id="ProtNLM"/>
    </source>
</evidence>
<name>A0A370GXP5_9BACI</name>
<dbReference type="PROSITE" id="PS51257">
    <property type="entry name" value="PROKAR_LIPOPROTEIN"/>
    <property type="match status" value="1"/>
</dbReference>
<dbReference type="AlphaFoldDB" id="A0A370GXP5"/>
<evidence type="ECO:0000256" key="1">
    <source>
        <dbReference type="SAM" id="SignalP"/>
    </source>
</evidence>
<dbReference type="Proteomes" id="UP000255326">
    <property type="component" value="Unassembled WGS sequence"/>
</dbReference>
<evidence type="ECO:0000313" key="2">
    <source>
        <dbReference type="EMBL" id="RDI48036.1"/>
    </source>
</evidence>
<dbReference type="EMBL" id="QQAY01000001">
    <property type="protein sequence ID" value="RDI48036.1"/>
    <property type="molecule type" value="Genomic_DNA"/>
</dbReference>